<dbReference type="InterPro" id="IPR036865">
    <property type="entry name" value="CRAL-TRIO_dom_sf"/>
</dbReference>
<evidence type="ECO:0000256" key="1">
    <source>
        <dbReference type="ARBA" id="ARBA00004370"/>
    </source>
</evidence>
<dbReference type="PROSITE" id="PS50866">
    <property type="entry name" value="GOLD"/>
    <property type="match status" value="1"/>
</dbReference>
<dbReference type="InterPro" id="IPR044834">
    <property type="entry name" value="PATL"/>
</dbReference>
<dbReference type="PANTHER" id="PTHR45932">
    <property type="entry name" value="PATELLIN-1"/>
    <property type="match status" value="1"/>
</dbReference>
<keyword evidence="7" id="KW-0446">Lipid-binding</keyword>
<dbReference type="InterPro" id="IPR056794">
    <property type="entry name" value="PATL1-6_C_GOLD"/>
</dbReference>
<evidence type="ECO:0000259" key="11">
    <source>
        <dbReference type="PROSITE" id="PS50191"/>
    </source>
</evidence>
<dbReference type="SUPFAM" id="SSF52087">
    <property type="entry name" value="CRAL/TRIO domain"/>
    <property type="match status" value="1"/>
</dbReference>
<dbReference type="GO" id="GO:0005737">
    <property type="term" value="C:cytoplasm"/>
    <property type="evidence" value="ECO:0007669"/>
    <property type="project" value="UniProtKB-SubCell"/>
</dbReference>
<evidence type="ECO:0000256" key="10">
    <source>
        <dbReference type="SAM" id="MobiDB-lite"/>
    </source>
</evidence>
<evidence type="ECO:0000256" key="5">
    <source>
        <dbReference type="ARBA" id="ARBA00022490"/>
    </source>
</evidence>
<dbReference type="GO" id="GO:0016020">
    <property type="term" value="C:membrane"/>
    <property type="evidence" value="ECO:0007669"/>
    <property type="project" value="UniProtKB-SubCell"/>
</dbReference>
<evidence type="ECO:0000256" key="2">
    <source>
        <dbReference type="ARBA" id="ARBA00004496"/>
    </source>
</evidence>
<keyword evidence="9" id="KW-0131">Cell cycle</keyword>
<keyword evidence="8" id="KW-0472">Membrane</keyword>
<evidence type="ECO:0000313" key="14">
    <source>
        <dbReference type="RefSeq" id="XP_014521298.1"/>
    </source>
</evidence>
<dbReference type="SUPFAM" id="SSF101576">
    <property type="entry name" value="Supernatant protein factor (SPF), C-terminal domain"/>
    <property type="match status" value="1"/>
</dbReference>
<feature type="compositionally biased region" description="Pro residues" evidence="10">
    <location>
        <begin position="7"/>
        <end position="19"/>
    </location>
</feature>
<evidence type="ECO:0000256" key="3">
    <source>
        <dbReference type="ARBA" id="ARBA00007155"/>
    </source>
</evidence>
<dbReference type="PROSITE" id="PS50191">
    <property type="entry name" value="CRAL_TRIO"/>
    <property type="match status" value="1"/>
</dbReference>
<keyword evidence="4" id="KW-0813">Transport</keyword>
<dbReference type="PRINTS" id="PR00180">
    <property type="entry name" value="CRETINALDHBP"/>
</dbReference>
<keyword evidence="5" id="KW-0963">Cytoplasm</keyword>
<organism evidence="13 14">
    <name type="scientific">Vigna radiata var. radiata</name>
    <name type="common">Mung bean</name>
    <name type="synonym">Phaseolus aureus</name>
    <dbReference type="NCBI Taxonomy" id="3916"/>
    <lineage>
        <taxon>Eukaryota</taxon>
        <taxon>Viridiplantae</taxon>
        <taxon>Streptophyta</taxon>
        <taxon>Embryophyta</taxon>
        <taxon>Tracheophyta</taxon>
        <taxon>Spermatophyta</taxon>
        <taxon>Magnoliopsida</taxon>
        <taxon>eudicotyledons</taxon>
        <taxon>Gunneridae</taxon>
        <taxon>Pentapetalae</taxon>
        <taxon>rosids</taxon>
        <taxon>fabids</taxon>
        <taxon>Fabales</taxon>
        <taxon>Fabaceae</taxon>
        <taxon>Papilionoideae</taxon>
        <taxon>50 kb inversion clade</taxon>
        <taxon>NPAAA clade</taxon>
        <taxon>indigoferoid/millettioid clade</taxon>
        <taxon>Phaseoleae</taxon>
        <taxon>Vigna</taxon>
    </lineage>
</organism>
<dbReference type="InterPro" id="IPR036598">
    <property type="entry name" value="GOLD_dom_sf"/>
</dbReference>
<dbReference type="GO" id="GO:0051301">
    <property type="term" value="P:cell division"/>
    <property type="evidence" value="ECO:0007669"/>
    <property type="project" value="UniProtKB-KW"/>
</dbReference>
<feature type="domain" description="CRAL-TRIO" evidence="11">
    <location>
        <begin position="362"/>
        <end position="537"/>
    </location>
</feature>
<keyword evidence="6" id="KW-0132">Cell division</keyword>
<dbReference type="Gene3D" id="3.40.525.10">
    <property type="entry name" value="CRAL-TRIO lipid binding domain"/>
    <property type="match status" value="1"/>
</dbReference>
<dbReference type="InterPro" id="IPR001251">
    <property type="entry name" value="CRAL-TRIO_dom"/>
</dbReference>
<accession>A0A1S3VSE1</accession>
<dbReference type="InterPro" id="IPR009038">
    <property type="entry name" value="GOLD_dom"/>
</dbReference>
<feature type="region of interest" description="Disordered" evidence="10">
    <location>
        <begin position="1"/>
        <end position="81"/>
    </location>
</feature>
<dbReference type="CDD" id="cd00170">
    <property type="entry name" value="SEC14"/>
    <property type="match status" value="1"/>
</dbReference>
<evidence type="ECO:0000259" key="12">
    <source>
        <dbReference type="PROSITE" id="PS50866"/>
    </source>
</evidence>
<evidence type="ECO:0000256" key="6">
    <source>
        <dbReference type="ARBA" id="ARBA00022618"/>
    </source>
</evidence>
<dbReference type="SMART" id="SM01100">
    <property type="entry name" value="CRAL_TRIO_N"/>
    <property type="match status" value="1"/>
</dbReference>
<feature type="compositionally biased region" description="Basic and acidic residues" evidence="10">
    <location>
        <begin position="59"/>
        <end position="73"/>
    </location>
</feature>
<dbReference type="PANTHER" id="PTHR45932:SF27">
    <property type="entry name" value="PATELLIN-2"/>
    <property type="match status" value="1"/>
</dbReference>
<dbReference type="RefSeq" id="XP_014521298.1">
    <property type="nucleotide sequence ID" value="XM_014665812.2"/>
</dbReference>
<evidence type="ECO:0000256" key="9">
    <source>
        <dbReference type="ARBA" id="ARBA00023306"/>
    </source>
</evidence>
<dbReference type="AlphaFoldDB" id="A0A1S3VSE1"/>
<dbReference type="GO" id="GO:0008289">
    <property type="term" value="F:lipid binding"/>
    <property type="evidence" value="ECO:0007669"/>
    <property type="project" value="UniProtKB-KW"/>
</dbReference>
<comment type="subcellular location">
    <subcellularLocation>
        <location evidence="2">Cytoplasm</location>
    </subcellularLocation>
    <subcellularLocation>
        <location evidence="1">Membrane</location>
    </subcellularLocation>
</comment>
<name>A0A1S3VSE1_VIGRR</name>
<feature type="region of interest" description="Disordered" evidence="10">
    <location>
        <begin position="98"/>
        <end position="251"/>
    </location>
</feature>
<evidence type="ECO:0000256" key="8">
    <source>
        <dbReference type="ARBA" id="ARBA00023136"/>
    </source>
</evidence>
<protein>
    <submittedName>
        <fullName evidence="14">Patellin-3</fullName>
    </submittedName>
</protein>
<feature type="compositionally biased region" description="Low complexity" evidence="10">
    <location>
        <begin position="20"/>
        <end position="33"/>
    </location>
</feature>
<reference evidence="14" key="2">
    <citation type="submission" date="2025-08" db="UniProtKB">
        <authorList>
            <consortium name="RefSeq"/>
        </authorList>
    </citation>
    <scope>IDENTIFICATION</scope>
    <source>
        <tissue evidence="14">Leaf</tissue>
    </source>
</reference>
<reference evidence="13" key="1">
    <citation type="journal article" date="2014" name="Nat. Commun.">
        <title>Genome sequence of mungbean and insights into evolution within Vigna species.</title>
        <authorList>
            <person name="Kang Y.J."/>
            <person name="Kim S.K."/>
            <person name="Kim M.Y."/>
            <person name="Lestari P."/>
            <person name="Kim K.H."/>
            <person name="Ha B.K."/>
            <person name="Jun T.H."/>
            <person name="Hwang W.J."/>
            <person name="Lee T."/>
            <person name="Lee J."/>
            <person name="Shim S."/>
            <person name="Yoon M.Y."/>
            <person name="Jang Y.E."/>
            <person name="Han K.S."/>
            <person name="Taeprayoon P."/>
            <person name="Yoon N."/>
            <person name="Somta P."/>
            <person name="Tanya P."/>
            <person name="Kim K.S."/>
            <person name="Gwag J.G."/>
            <person name="Moon J.K."/>
            <person name="Lee Y.H."/>
            <person name="Park B.S."/>
            <person name="Bombarely A."/>
            <person name="Doyle J.J."/>
            <person name="Jackson S.A."/>
            <person name="Schafleitner R."/>
            <person name="Srinives P."/>
            <person name="Varshney R.K."/>
            <person name="Lee S.H."/>
        </authorList>
    </citation>
    <scope>NUCLEOTIDE SEQUENCE [LARGE SCALE GENOMIC DNA]</scope>
    <source>
        <strain evidence="13">cv. VC1973A</strain>
    </source>
</reference>
<dbReference type="GeneID" id="106777964"/>
<dbReference type="OrthoDB" id="75724at2759"/>
<dbReference type="Pfam" id="PF00650">
    <property type="entry name" value="CRAL_TRIO"/>
    <property type="match status" value="1"/>
</dbReference>
<evidence type="ECO:0000313" key="13">
    <source>
        <dbReference type="Proteomes" id="UP000087766"/>
    </source>
</evidence>
<gene>
    <name evidence="14" type="primary">LOC106777964</name>
</gene>
<feature type="domain" description="GOLD" evidence="12">
    <location>
        <begin position="513"/>
        <end position="644"/>
    </location>
</feature>
<comment type="similarity">
    <text evidence="3">Belongs to the patellin family.</text>
</comment>
<dbReference type="SMART" id="SM00516">
    <property type="entry name" value="SEC14"/>
    <property type="match status" value="1"/>
</dbReference>
<evidence type="ECO:0000256" key="4">
    <source>
        <dbReference type="ARBA" id="ARBA00022448"/>
    </source>
</evidence>
<dbReference type="InterPro" id="IPR011074">
    <property type="entry name" value="CRAL/TRIO_N_dom"/>
</dbReference>
<dbReference type="Proteomes" id="UP000087766">
    <property type="component" value="Chromosome 2"/>
</dbReference>
<dbReference type="Pfam" id="PF25099">
    <property type="entry name" value="GOLD_PATL1_C"/>
    <property type="match status" value="1"/>
</dbReference>
<feature type="compositionally biased region" description="Pro residues" evidence="10">
    <location>
        <begin position="34"/>
        <end position="44"/>
    </location>
</feature>
<proteinExistence type="inferred from homology"/>
<feature type="compositionally biased region" description="Basic and acidic residues" evidence="10">
    <location>
        <begin position="112"/>
        <end position="251"/>
    </location>
</feature>
<dbReference type="STRING" id="3916.A0A1S3VSE1"/>
<evidence type="ECO:0000256" key="7">
    <source>
        <dbReference type="ARBA" id="ARBA00023121"/>
    </source>
</evidence>
<dbReference type="InterPro" id="IPR036273">
    <property type="entry name" value="CRAL/TRIO_N_dom_sf"/>
</dbReference>
<dbReference type="SUPFAM" id="SSF46938">
    <property type="entry name" value="CRAL/TRIO N-terminal domain"/>
    <property type="match status" value="1"/>
</dbReference>
<keyword evidence="13" id="KW-1185">Reference proteome</keyword>
<dbReference type="KEGG" id="vra:106777964"/>
<sequence>MAQETQNPPPPQEVPPVVDPVPLDNAPTTEPQPEAQPEPQPQPEPEPETETQEKVQTAVEDKISESVSFKEETNVVGDLPEAQKKALDELKKLVQEALNKRELTAPKPPTPEPEKKKPDTVKEPEVAAGEAEKKEPEGAAEEAEKKEIEVKEEKKEVEVTEEKKEVEYKEEKKDVEVTEEKKDAEVKEEKKEVQVTEEKKEIEVTEEKKEVQVTEEKKDVEVTEEKKEVEVTEEKKEVEVTEEKKEEVEVTEEKKEVEVTEEKKEVEVTEEKKEVEVTEEKKEEGVIEEKEVVEATEAKEAEEELGPEEVEIWGIPLLADERSDVILLKFLRARDFKVKDAFTMLKNTVRWRKEFGIDALVLEDFGTDWDKVVFTEGHDKQGHPVNYNVFGEFENKELYNKTFADEEKRNKFIRWRIQVLEKSVRSLDFSPTAISTIVQVNDLKNSPGLGKSNLRQATNQALQLLQDNYPEFVAKQIFINVPWWYLAFSRMISPFFTQRTKSKFVFAGPSKSAETLFKYIAPELVPIQYGGLSREGEQEFTTSDPVTEVTIKPASKHAVEFPVSEKSHLVWEIRVVGWDVSYVAEFVPSAEDGYTVIVQKNRKIAPADETVISNGFKIGEAGKVVLTIDNQTSKKKKLLYRSKTKPIAE</sequence>